<dbReference type="PANTHER" id="PTHR43273">
    <property type="entry name" value="ANAEROBIC SULFATASE-MATURATING ENZYME HOMOLOG ASLB-RELATED"/>
    <property type="match status" value="1"/>
</dbReference>
<dbReference type="Proteomes" id="UP000008811">
    <property type="component" value="Chromosome"/>
</dbReference>
<dbReference type="InterPro" id="IPR023867">
    <property type="entry name" value="Sulphatase_maturase_rSAM"/>
</dbReference>
<evidence type="ECO:0000256" key="4">
    <source>
        <dbReference type="ARBA" id="ARBA00023004"/>
    </source>
</evidence>
<dbReference type="OrthoDB" id="595340at2"/>
<feature type="domain" description="Radical SAM core" evidence="6">
    <location>
        <begin position="4"/>
        <end position="226"/>
    </location>
</feature>
<dbReference type="STRING" id="517417.Cpar_1562"/>
<dbReference type="InterPro" id="IPR013785">
    <property type="entry name" value="Aldolase_TIM"/>
</dbReference>
<dbReference type="SFLD" id="SFLDG01386">
    <property type="entry name" value="main_SPASM_domain-containing"/>
    <property type="match status" value="1"/>
</dbReference>
<dbReference type="SFLD" id="SFLDG01384">
    <property type="entry name" value="thioether_bond_formation_requi"/>
    <property type="match status" value="1"/>
</dbReference>
<dbReference type="SFLD" id="SFLDG01067">
    <property type="entry name" value="SPASM/twitch_domain_containing"/>
    <property type="match status" value="1"/>
</dbReference>
<dbReference type="InterPro" id="IPR023885">
    <property type="entry name" value="4Fe4S-binding_SPASM_dom"/>
</dbReference>
<dbReference type="GO" id="GO:0016491">
    <property type="term" value="F:oxidoreductase activity"/>
    <property type="evidence" value="ECO:0007669"/>
    <property type="project" value="InterPro"/>
</dbReference>
<dbReference type="Pfam" id="PF04055">
    <property type="entry name" value="Radical_SAM"/>
    <property type="match status" value="1"/>
</dbReference>
<reference evidence="7" key="1">
    <citation type="submission" date="2008-06" db="EMBL/GenBank/DDBJ databases">
        <title>Complete sequence of Chlorobaculum parvum NCIB 8327.</title>
        <authorList>
            <consortium name="US DOE Joint Genome Institute"/>
            <person name="Lucas S."/>
            <person name="Copeland A."/>
            <person name="Lapidus A."/>
            <person name="Glavina del Rio T."/>
            <person name="Dalin E."/>
            <person name="Tice H."/>
            <person name="Bruce D."/>
            <person name="Goodwin L."/>
            <person name="Pitluck S."/>
            <person name="Schmutz J."/>
            <person name="Larimer F."/>
            <person name="Land M."/>
            <person name="Hauser L."/>
            <person name="Kyrpides N."/>
            <person name="Mikhailova N."/>
            <person name="Zhao F."/>
            <person name="Li T."/>
            <person name="Liu Z."/>
            <person name="Overmann J."/>
            <person name="Bryant D.A."/>
            <person name="Richardson P."/>
        </authorList>
    </citation>
    <scope>NUCLEOTIDE SEQUENCE [LARGE SCALE GENOMIC DNA]</scope>
    <source>
        <strain evidence="7">NCIB 8327</strain>
    </source>
</reference>
<evidence type="ECO:0000259" key="6">
    <source>
        <dbReference type="PROSITE" id="PS51918"/>
    </source>
</evidence>
<dbReference type="GO" id="GO:0051536">
    <property type="term" value="F:iron-sulfur cluster binding"/>
    <property type="evidence" value="ECO:0007669"/>
    <property type="project" value="UniProtKB-KW"/>
</dbReference>
<dbReference type="CDD" id="cd01335">
    <property type="entry name" value="Radical_SAM"/>
    <property type="match status" value="1"/>
</dbReference>
<keyword evidence="8" id="KW-1185">Reference proteome</keyword>
<dbReference type="HOGENOM" id="CLU_009273_3_0_10"/>
<dbReference type="PROSITE" id="PS51918">
    <property type="entry name" value="RADICAL_SAM"/>
    <property type="match status" value="1"/>
</dbReference>
<keyword evidence="5" id="KW-0411">Iron-sulfur</keyword>
<keyword evidence="3" id="KW-0479">Metal-binding</keyword>
<dbReference type="KEGG" id="cpc:Cpar_1562"/>
<dbReference type="SFLD" id="SFLDS00029">
    <property type="entry name" value="Radical_SAM"/>
    <property type="match status" value="1"/>
</dbReference>
<evidence type="ECO:0000256" key="2">
    <source>
        <dbReference type="ARBA" id="ARBA00022691"/>
    </source>
</evidence>
<dbReference type="InterPro" id="IPR058240">
    <property type="entry name" value="rSAM_sf"/>
</dbReference>
<dbReference type="InterPro" id="IPR007197">
    <property type="entry name" value="rSAM"/>
</dbReference>
<dbReference type="NCBIfam" id="TIGR04085">
    <property type="entry name" value="rSAM_more_4Fe4S"/>
    <property type="match status" value="1"/>
</dbReference>
<keyword evidence="4" id="KW-0408">Iron</keyword>
<proteinExistence type="predicted"/>
<dbReference type="SUPFAM" id="SSF102114">
    <property type="entry name" value="Radical SAM enzymes"/>
    <property type="match status" value="1"/>
</dbReference>
<accession>B3QPV7</accession>
<dbReference type="eggNOG" id="COG0641">
    <property type="taxonomic scope" value="Bacteria"/>
</dbReference>
<evidence type="ECO:0000256" key="1">
    <source>
        <dbReference type="ARBA" id="ARBA00001966"/>
    </source>
</evidence>
<name>B3QPV7_CHLP8</name>
<evidence type="ECO:0000313" key="8">
    <source>
        <dbReference type="Proteomes" id="UP000008811"/>
    </source>
</evidence>
<gene>
    <name evidence="7" type="ordered locus">Cpar_1562</name>
</gene>
<evidence type="ECO:0000256" key="3">
    <source>
        <dbReference type="ARBA" id="ARBA00022723"/>
    </source>
</evidence>
<keyword evidence="2" id="KW-0949">S-adenosyl-L-methionine</keyword>
<dbReference type="GO" id="GO:0046872">
    <property type="term" value="F:metal ion binding"/>
    <property type="evidence" value="ECO:0007669"/>
    <property type="project" value="UniProtKB-KW"/>
</dbReference>
<dbReference type="AlphaFoldDB" id="B3QPV7"/>
<comment type="cofactor">
    <cofactor evidence="1">
        <name>[4Fe-4S] cluster</name>
        <dbReference type="ChEBI" id="CHEBI:49883"/>
    </cofactor>
</comment>
<dbReference type="PANTHER" id="PTHR43273:SF8">
    <property type="entry name" value="RADICAL SAM DOMAIN PROTEIN"/>
    <property type="match status" value="1"/>
</dbReference>
<evidence type="ECO:0000313" key="7">
    <source>
        <dbReference type="EMBL" id="ACF11960.1"/>
    </source>
</evidence>
<evidence type="ECO:0000256" key="5">
    <source>
        <dbReference type="ARBA" id="ARBA00023014"/>
    </source>
</evidence>
<dbReference type="RefSeq" id="WP_012502793.1">
    <property type="nucleotide sequence ID" value="NC_011027.1"/>
</dbReference>
<protein>
    <submittedName>
        <fullName evidence="7">Radical SAM domain protein</fullName>
    </submittedName>
</protein>
<sequence length="388" mass="43878">MAGKWHVPYAVLFLTNNCNLACSYCFASRSGQAAMSKRTAERSVEWLFENTEGFPENPLILSFFGGEPLLEFDLLKSVVAHTDTLSQKHGKSMIFSVTTNGTLLTAEMLDFMEQHNISMLFSIDGNRKTNDRFRLKKNGSSPFDTLCANAEKTLQRFPKTAARMTITPESVESVFDNIIFLDQLGFSFISPCVALELFQDHDSWHTFDVQCRKAAQYVIEKASLGEYLHLHFLDNGIEQIVDDHQVDVACGAGKTFVGIDVEGAIYPCHRFVTYAGADKEKFKLGDVFKGIDPVRTLPFRRYDRTHILGCYTRCDQCPAKDFCAGGCIALHQEINGLFTMPLLQQQKLMTIWHSICLETIEAFKAMGRYDFLMEKIKMKPKSFVPVND</sequence>
<dbReference type="Gene3D" id="3.20.20.70">
    <property type="entry name" value="Aldolase class I"/>
    <property type="match status" value="1"/>
</dbReference>
<organism evidence="7 8">
    <name type="scientific">Chlorobaculum parvum (strain DSM 263 / NCIMB 8327)</name>
    <name type="common">Chlorobium vibrioforme subsp. thiosulfatophilum</name>
    <dbReference type="NCBI Taxonomy" id="517417"/>
    <lineage>
        <taxon>Bacteria</taxon>
        <taxon>Pseudomonadati</taxon>
        <taxon>Chlorobiota</taxon>
        <taxon>Chlorobiia</taxon>
        <taxon>Chlorobiales</taxon>
        <taxon>Chlorobiaceae</taxon>
        <taxon>Chlorobaculum</taxon>
    </lineage>
</organism>
<dbReference type="EMBL" id="CP001099">
    <property type="protein sequence ID" value="ACF11960.1"/>
    <property type="molecule type" value="Genomic_DNA"/>
</dbReference>